<sequence length="56" mass="6040">MGVSYSDIEQGQLLGKGAYGEVRAGRVQLKTGENVEVAIKVAIHMRAMVLCVGYDK</sequence>
<reference evidence="2" key="1">
    <citation type="submission" date="2021-06" db="EMBL/GenBank/DDBJ databases">
        <title>Parelaphostrongylus tenuis whole genome reference sequence.</title>
        <authorList>
            <person name="Garwood T.J."/>
            <person name="Larsen P.A."/>
            <person name="Fountain-Jones N.M."/>
            <person name="Garbe J.R."/>
            <person name="Macchietto M.G."/>
            <person name="Kania S.A."/>
            <person name="Gerhold R.W."/>
            <person name="Richards J.E."/>
            <person name="Wolf T.M."/>
        </authorList>
    </citation>
    <scope>NUCLEOTIDE SEQUENCE</scope>
    <source>
        <strain evidence="2">MNPRO001-30</strain>
        <tissue evidence="2">Meninges</tissue>
    </source>
</reference>
<keyword evidence="1" id="KW-0067">ATP-binding</keyword>
<dbReference type="AlphaFoldDB" id="A0AAD5QS23"/>
<proteinExistence type="predicted"/>
<feature type="binding site" evidence="1">
    <location>
        <position position="40"/>
    </location>
    <ligand>
        <name>ATP</name>
        <dbReference type="ChEBI" id="CHEBI:30616"/>
    </ligand>
</feature>
<keyword evidence="3" id="KW-1185">Reference proteome</keyword>
<keyword evidence="1" id="KW-0547">Nucleotide-binding</keyword>
<dbReference type="GO" id="GO:0005524">
    <property type="term" value="F:ATP binding"/>
    <property type="evidence" value="ECO:0007669"/>
    <property type="project" value="UniProtKB-UniRule"/>
</dbReference>
<evidence type="ECO:0008006" key="4">
    <source>
        <dbReference type="Google" id="ProtNLM"/>
    </source>
</evidence>
<name>A0AAD5QS23_PARTN</name>
<evidence type="ECO:0000313" key="3">
    <source>
        <dbReference type="Proteomes" id="UP001196413"/>
    </source>
</evidence>
<dbReference type="InterPro" id="IPR011009">
    <property type="entry name" value="Kinase-like_dom_sf"/>
</dbReference>
<evidence type="ECO:0000313" key="2">
    <source>
        <dbReference type="EMBL" id="KAJ1356846.1"/>
    </source>
</evidence>
<organism evidence="2 3">
    <name type="scientific">Parelaphostrongylus tenuis</name>
    <name type="common">Meningeal worm</name>
    <dbReference type="NCBI Taxonomy" id="148309"/>
    <lineage>
        <taxon>Eukaryota</taxon>
        <taxon>Metazoa</taxon>
        <taxon>Ecdysozoa</taxon>
        <taxon>Nematoda</taxon>
        <taxon>Chromadorea</taxon>
        <taxon>Rhabditida</taxon>
        <taxon>Rhabditina</taxon>
        <taxon>Rhabditomorpha</taxon>
        <taxon>Strongyloidea</taxon>
        <taxon>Metastrongylidae</taxon>
        <taxon>Parelaphostrongylus</taxon>
    </lineage>
</organism>
<comment type="caution">
    <text evidence="2">The sequence shown here is derived from an EMBL/GenBank/DDBJ whole genome shotgun (WGS) entry which is preliminary data.</text>
</comment>
<dbReference type="SUPFAM" id="SSF56112">
    <property type="entry name" value="Protein kinase-like (PK-like)"/>
    <property type="match status" value="1"/>
</dbReference>
<dbReference type="EMBL" id="JAHQIW010002948">
    <property type="protein sequence ID" value="KAJ1356846.1"/>
    <property type="molecule type" value="Genomic_DNA"/>
</dbReference>
<dbReference type="PROSITE" id="PS00107">
    <property type="entry name" value="PROTEIN_KINASE_ATP"/>
    <property type="match status" value="1"/>
</dbReference>
<protein>
    <recommendedName>
        <fullName evidence="4">Protein kinase domain-containing protein</fullName>
    </recommendedName>
</protein>
<gene>
    <name evidence="2" type="ORF">KIN20_014674</name>
</gene>
<dbReference type="InterPro" id="IPR017441">
    <property type="entry name" value="Protein_kinase_ATP_BS"/>
</dbReference>
<dbReference type="Proteomes" id="UP001196413">
    <property type="component" value="Unassembled WGS sequence"/>
</dbReference>
<dbReference type="Gene3D" id="3.30.200.20">
    <property type="entry name" value="Phosphorylase Kinase, domain 1"/>
    <property type="match status" value="1"/>
</dbReference>
<evidence type="ECO:0000256" key="1">
    <source>
        <dbReference type="PROSITE-ProRule" id="PRU10141"/>
    </source>
</evidence>
<accession>A0AAD5QS23</accession>